<evidence type="ECO:0000256" key="8">
    <source>
        <dbReference type="RuleBase" id="RU363034"/>
    </source>
</evidence>
<evidence type="ECO:0000256" key="3">
    <source>
        <dbReference type="ARBA" id="ARBA00022670"/>
    </source>
</evidence>
<evidence type="ECO:0000313" key="11">
    <source>
        <dbReference type="EMBL" id="JAC94931.1"/>
    </source>
</evidence>
<reference evidence="11" key="1">
    <citation type="journal article" date="2014" name="Toxicon">
        <title>Testing the Toxicofera: comparative transcriptomics casts doubt on the single, early evolution of the reptile venom system.</title>
        <authorList>
            <person name="Hargreaves A.D."/>
            <person name="Swain M.T."/>
            <person name="Logan D.W."/>
            <person name="Mulley J.F."/>
        </authorList>
    </citation>
    <scope>NUCLEOTIDE SEQUENCE</scope>
    <source>
        <tissue evidence="11">Scent gland</tissue>
    </source>
</reference>
<feature type="chain" id="PRO_5001944976" evidence="9">
    <location>
        <begin position="21"/>
        <end position="260"/>
    </location>
</feature>
<keyword evidence="4 8" id="KW-0378">Hydrolase</keyword>
<evidence type="ECO:0000259" key="10">
    <source>
        <dbReference type="PROSITE" id="PS50240"/>
    </source>
</evidence>
<dbReference type="InterPro" id="IPR018114">
    <property type="entry name" value="TRYPSIN_HIS"/>
</dbReference>
<evidence type="ECO:0000256" key="4">
    <source>
        <dbReference type="ARBA" id="ARBA00022801"/>
    </source>
</evidence>
<dbReference type="SMART" id="SM00020">
    <property type="entry name" value="Tryp_SPc"/>
    <property type="match status" value="1"/>
</dbReference>
<dbReference type="GO" id="GO:0006508">
    <property type="term" value="P:proteolysis"/>
    <property type="evidence" value="ECO:0007669"/>
    <property type="project" value="UniProtKB-KW"/>
</dbReference>
<dbReference type="PRINTS" id="PR00722">
    <property type="entry name" value="CHYMOTRYPSIN"/>
</dbReference>
<sequence length="260" mass="28632">MALMRLLANLLMLQLSYVSAYHERIIGGAECNKNEHPFLVLFYDSLGPFCSGILLNQDWVLTAAHCYSNKFQMKLGVHNTDTPNGNEQIREPMEEWCCPDTSNCTTSKHDIMLIRLNSSVNYTAHIAPLSLPSTSPTLSSYCTVMGWGTITTPEVTYPKVPYCVDIQIVHNQVCQAAYPWGIITKNMLCAGDLEGGKDSCKGDSGGPLLCNGEFQGILSWGGFPCAQPLEPGIYIKVINYIEWIQSIIAGNTNVICPSLQ</sequence>
<protein>
    <submittedName>
        <fullName evidence="11">Serine protease</fullName>
    </submittedName>
</protein>
<dbReference type="EMBL" id="GBIC01000012">
    <property type="protein sequence ID" value="JAC94931.1"/>
    <property type="molecule type" value="mRNA"/>
</dbReference>
<dbReference type="InterPro" id="IPR001254">
    <property type="entry name" value="Trypsin_dom"/>
</dbReference>
<dbReference type="GO" id="GO:0005576">
    <property type="term" value="C:extracellular region"/>
    <property type="evidence" value="ECO:0007669"/>
    <property type="project" value="UniProtKB-ARBA"/>
</dbReference>
<dbReference type="GO" id="GO:0090729">
    <property type="term" value="F:toxin activity"/>
    <property type="evidence" value="ECO:0007669"/>
    <property type="project" value="UniProtKB-KW"/>
</dbReference>
<evidence type="ECO:0000256" key="5">
    <source>
        <dbReference type="ARBA" id="ARBA00022825"/>
    </source>
</evidence>
<dbReference type="InterPro" id="IPR001314">
    <property type="entry name" value="Peptidase_S1A"/>
</dbReference>
<dbReference type="AlphaFoldDB" id="A0A098LY95"/>
<dbReference type="Gene3D" id="2.40.10.10">
    <property type="entry name" value="Trypsin-like serine proteases"/>
    <property type="match status" value="2"/>
</dbReference>
<dbReference type="InterPro" id="IPR043504">
    <property type="entry name" value="Peptidase_S1_PA_chymotrypsin"/>
</dbReference>
<keyword evidence="6" id="KW-1015">Disulfide bond</keyword>
<keyword evidence="9" id="KW-0732">Signal</keyword>
<dbReference type="InterPro" id="IPR009003">
    <property type="entry name" value="Peptidase_S1_PA"/>
</dbReference>
<feature type="domain" description="Peptidase S1" evidence="10">
    <location>
        <begin position="25"/>
        <end position="249"/>
    </location>
</feature>
<evidence type="ECO:0000256" key="7">
    <source>
        <dbReference type="ARBA" id="ARBA00023240"/>
    </source>
</evidence>
<evidence type="ECO:0000256" key="1">
    <source>
        <dbReference type="ARBA" id="ARBA00009228"/>
    </source>
</evidence>
<dbReference type="PANTHER" id="PTHR24271">
    <property type="entry name" value="KALLIKREIN-RELATED"/>
    <property type="match status" value="1"/>
</dbReference>
<evidence type="ECO:0000256" key="9">
    <source>
        <dbReference type="SAM" id="SignalP"/>
    </source>
</evidence>
<keyword evidence="3 8" id="KW-0645">Protease</keyword>
<keyword evidence="5 8" id="KW-0720">Serine protease</keyword>
<dbReference type="PROSITE" id="PS00134">
    <property type="entry name" value="TRYPSIN_HIS"/>
    <property type="match status" value="1"/>
</dbReference>
<keyword evidence="2" id="KW-0800">Toxin</keyword>
<dbReference type="GO" id="GO:0004252">
    <property type="term" value="F:serine-type endopeptidase activity"/>
    <property type="evidence" value="ECO:0007669"/>
    <property type="project" value="InterPro"/>
</dbReference>
<comment type="similarity">
    <text evidence="1">Belongs to the peptidase S1 family. Snake venom subfamily.</text>
</comment>
<evidence type="ECO:0000256" key="2">
    <source>
        <dbReference type="ARBA" id="ARBA00022656"/>
    </source>
</evidence>
<name>A0A098LY95_PYTRG</name>
<dbReference type="PANTHER" id="PTHR24271:SF47">
    <property type="entry name" value="KALLIKREIN-1"/>
    <property type="match status" value="1"/>
</dbReference>
<keyword evidence="7" id="KW-1199">Hemostasis impairing toxin</keyword>
<dbReference type="PROSITE" id="PS00135">
    <property type="entry name" value="TRYPSIN_SER"/>
    <property type="match status" value="1"/>
</dbReference>
<evidence type="ECO:0000256" key="6">
    <source>
        <dbReference type="ARBA" id="ARBA00023157"/>
    </source>
</evidence>
<dbReference type="GO" id="GO:0030141">
    <property type="term" value="C:secretory granule"/>
    <property type="evidence" value="ECO:0007669"/>
    <property type="project" value="TreeGrafter"/>
</dbReference>
<accession>A0A098LY95</accession>
<proteinExistence type="evidence at transcript level"/>
<dbReference type="PROSITE" id="PS50240">
    <property type="entry name" value="TRYPSIN_DOM"/>
    <property type="match status" value="1"/>
</dbReference>
<feature type="signal peptide" evidence="9">
    <location>
        <begin position="1"/>
        <end position="20"/>
    </location>
</feature>
<dbReference type="CDD" id="cd00190">
    <property type="entry name" value="Tryp_SPc"/>
    <property type="match status" value="1"/>
</dbReference>
<dbReference type="FunFam" id="2.40.10.10:FF:000010">
    <property type="entry name" value="Kallikrein related peptidase 11"/>
    <property type="match status" value="1"/>
</dbReference>
<dbReference type="InterPro" id="IPR033116">
    <property type="entry name" value="TRYPSIN_SER"/>
</dbReference>
<organism evidence="11">
    <name type="scientific">Python regius</name>
    <name type="common">Ball python</name>
    <name type="synonym">Boa regia</name>
    <dbReference type="NCBI Taxonomy" id="51751"/>
    <lineage>
        <taxon>Eukaryota</taxon>
        <taxon>Metazoa</taxon>
        <taxon>Chordata</taxon>
        <taxon>Craniata</taxon>
        <taxon>Vertebrata</taxon>
        <taxon>Euteleostomi</taxon>
        <taxon>Lepidosauria</taxon>
        <taxon>Squamata</taxon>
        <taxon>Bifurcata</taxon>
        <taxon>Unidentata</taxon>
        <taxon>Episquamata</taxon>
        <taxon>Toxicofera</taxon>
        <taxon>Serpentes</taxon>
        <taxon>Henophidia</taxon>
        <taxon>Pythonidae</taxon>
        <taxon>Python</taxon>
    </lineage>
</organism>
<dbReference type="Pfam" id="PF00089">
    <property type="entry name" value="Trypsin"/>
    <property type="match status" value="1"/>
</dbReference>
<dbReference type="SUPFAM" id="SSF50494">
    <property type="entry name" value="Trypsin-like serine proteases"/>
    <property type="match status" value="1"/>
</dbReference>